<dbReference type="EMBL" id="AP018131">
    <property type="protein sequence ID" value="BBA48164.1"/>
    <property type="molecule type" value="Genomic_DNA"/>
</dbReference>
<proteinExistence type="predicted"/>
<protein>
    <submittedName>
        <fullName evidence="2">Uncharacterized protein</fullName>
    </submittedName>
</protein>
<reference evidence="2 3" key="1">
    <citation type="journal article" date="2017" name="Biosci. Biotechnol. Biochem.">
        <title>Identification and characterization of a sulfoglycosidase from Bifidobacterium bifidum implicated in mucin glycan utilization.</title>
        <authorList>
            <person name="Katoh T."/>
            <person name="Maeshibu T."/>
            <person name="Kikkawa K."/>
            <person name="Gotoh A."/>
            <person name="Tomabechi Y."/>
            <person name="Nakamura M."/>
            <person name="Liao W.-H."/>
            <person name="Yamaguchi M."/>
            <person name="Ashida H."/>
            <person name="Yamamoto K."/>
            <person name="Katayama T."/>
        </authorList>
    </citation>
    <scope>NUCLEOTIDE SEQUENCE [LARGE SCALE GENOMIC DNA]</scope>
    <source>
        <strain evidence="2 3">JCM 7004</strain>
    </source>
</reference>
<evidence type="ECO:0000313" key="2">
    <source>
        <dbReference type="EMBL" id="BBA48164.1"/>
    </source>
</evidence>
<dbReference type="Proteomes" id="UP000262177">
    <property type="component" value="Chromosome"/>
</dbReference>
<feature type="region of interest" description="Disordered" evidence="1">
    <location>
        <begin position="45"/>
        <end position="126"/>
    </location>
</feature>
<gene>
    <name evidence="2" type="ORF">BBJK_01689</name>
</gene>
<name>A0A286TCS7_BIFBI</name>
<organism evidence="2 3">
    <name type="scientific">Bifidobacterium bifidum LMG 13195</name>
    <dbReference type="NCBI Taxonomy" id="1207542"/>
    <lineage>
        <taxon>Bacteria</taxon>
        <taxon>Bacillati</taxon>
        <taxon>Actinomycetota</taxon>
        <taxon>Actinomycetes</taxon>
        <taxon>Bifidobacteriales</taxon>
        <taxon>Bifidobacteriaceae</taxon>
        <taxon>Bifidobacterium</taxon>
    </lineage>
</organism>
<feature type="region of interest" description="Disordered" evidence="1">
    <location>
        <begin position="154"/>
        <end position="186"/>
    </location>
</feature>
<evidence type="ECO:0000256" key="1">
    <source>
        <dbReference type="SAM" id="MobiDB-lite"/>
    </source>
</evidence>
<feature type="compositionally biased region" description="Polar residues" evidence="1">
    <location>
        <begin position="57"/>
        <end position="84"/>
    </location>
</feature>
<evidence type="ECO:0000313" key="3">
    <source>
        <dbReference type="Proteomes" id="UP000262177"/>
    </source>
</evidence>
<sequence>MAAQRHIPSHSGERSIRLQAHGYLTEVPVPSNADNAFEAASFAQKAALRSTEETIRNDASSSEENTNRMIPSDNPSESSTSTPTARILSADATAATHSDGQCDSDPTMPDGQSGSPSEPLSMGPSWPIRRKASWAKRRVSVNSLLRLAVAFPTKARSPSNNRTRRVPFPEISTSQPEASSGPNRRARRIMRSAHIMETLYTETHKPSNGKAFYQFPE</sequence>
<feature type="compositionally biased region" description="Polar residues" evidence="1">
    <location>
        <begin position="171"/>
        <end position="182"/>
    </location>
</feature>
<dbReference type="AlphaFoldDB" id="A0A286TCS7"/>
<accession>A0A286TCS7</accession>